<evidence type="ECO:0000256" key="14">
    <source>
        <dbReference type="ARBA" id="ARBA00023033"/>
    </source>
</evidence>
<dbReference type="SUPFAM" id="SSF63380">
    <property type="entry name" value="Riboflavin synthase domain-like"/>
    <property type="match status" value="1"/>
</dbReference>
<feature type="region of interest" description="Disordered" evidence="18">
    <location>
        <begin position="476"/>
        <end position="506"/>
    </location>
</feature>
<comment type="catalytic activity">
    <reaction evidence="15">
        <text>an organic molecule + reduced [NADPH--hemoprotein reductase] + O2 = an alcohol + oxidized [NADPH--hemoprotein reductase] + H2O + H(+)</text>
        <dbReference type="Rhea" id="RHEA:17149"/>
        <dbReference type="Rhea" id="RHEA-COMP:11964"/>
        <dbReference type="Rhea" id="RHEA-COMP:11965"/>
        <dbReference type="ChEBI" id="CHEBI:15377"/>
        <dbReference type="ChEBI" id="CHEBI:15378"/>
        <dbReference type="ChEBI" id="CHEBI:15379"/>
        <dbReference type="ChEBI" id="CHEBI:30879"/>
        <dbReference type="ChEBI" id="CHEBI:57618"/>
        <dbReference type="ChEBI" id="CHEBI:58210"/>
        <dbReference type="ChEBI" id="CHEBI:142491"/>
        <dbReference type="EC" id="1.14.14.1"/>
    </reaction>
</comment>
<evidence type="ECO:0000256" key="17">
    <source>
        <dbReference type="PIRSR" id="PIRSR000209-1"/>
    </source>
</evidence>
<dbReference type="CDD" id="cd06206">
    <property type="entry name" value="bifunctional_CYPOR"/>
    <property type="match status" value="1"/>
</dbReference>
<dbReference type="GO" id="GO:0020037">
    <property type="term" value="F:heme binding"/>
    <property type="evidence" value="ECO:0007669"/>
    <property type="project" value="InterPro"/>
</dbReference>
<dbReference type="InterPro" id="IPR017938">
    <property type="entry name" value="Riboflavin_synthase-like_b-brl"/>
</dbReference>
<evidence type="ECO:0000313" key="21">
    <source>
        <dbReference type="EMBL" id="TFY58023.1"/>
    </source>
</evidence>
<dbReference type="SUPFAM" id="SSF52218">
    <property type="entry name" value="Flavoproteins"/>
    <property type="match status" value="1"/>
</dbReference>
<keyword evidence="8" id="KW-0288">FMN</keyword>
<dbReference type="InterPro" id="IPR001433">
    <property type="entry name" value="OxRdtase_FAD/NAD-bd"/>
</dbReference>
<dbReference type="PROSITE" id="PS50902">
    <property type="entry name" value="FLAVODOXIN_LIKE"/>
    <property type="match status" value="1"/>
</dbReference>
<name>A0A4Y9Y8B5_9APHY</name>
<evidence type="ECO:0000313" key="22">
    <source>
        <dbReference type="Proteomes" id="UP000298390"/>
    </source>
</evidence>
<dbReference type="Gene3D" id="1.20.990.10">
    <property type="entry name" value="NADPH-cytochrome p450 Reductase, Chain A, domain 3"/>
    <property type="match status" value="1"/>
</dbReference>
<keyword evidence="11" id="KW-0521">NADP</keyword>
<reference evidence="21 22" key="1">
    <citation type="submission" date="2019-01" db="EMBL/GenBank/DDBJ databases">
        <title>Genome sequencing of the rare red list fungi Fomitopsis rosea.</title>
        <authorList>
            <person name="Buettner E."/>
            <person name="Kellner H."/>
        </authorList>
    </citation>
    <scope>NUCLEOTIDE SEQUENCE [LARGE SCALE GENOMIC DNA]</scope>
    <source>
        <strain evidence="21 22">DSM 105464</strain>
    </source>
</reference>
<dbReference type="PANTHER" id="PTHR19384:SF127">
    <property type="entry name" value="BIFUNCTIONAL CYTOCHROME P450_NADPH--P450 REDUCTASE"/>
    <property type="match status" value="1"/>
</dbReference>
<keyword evidence="7" id="KW-0285">Flavoprotein</keyword>
<dbReference type="PIRSF" id="PIRSF000209">
    <property type="entry name" value="Bifunctional_P450_P450R"/>
    <property type="match status" value="1"/>
</dbReference>
<evidence type="ECO:0000256" key="10">
    <source>
        <dbReference type="ARBA" id="ARBA00022827"/>
    </source>
</evidence>
<dbReference type="Gene3D" id="2.40.30.10">
    <property type="entry name" value="Translation factors"/>
    <property type="match status" value="1"/>
</dbReference>
<keyword evidence="14" id="KW-0503">Monooxygenase</keyword>
<proteinExistence type="inferred from homology"/>
<dbReference type="InterPro" id="IPR029039">
    <property type="entry name" value="Flavoprotein-like_sf"/>
</dbReference>
<dbReference type="InterPro" id="IPR036396">
    <property type="entry name" value="Cyt_P450_sf"/>
</dbReference>
<evidence type="ECO:0000256" key="11">
    <source>
        <dbReference type="ARBA" id="ARBA00022857"/>
    </source>
</evidence>
<keyword evidence="9 17" id="KW-0479">Metal-binding</keyword>
<keyword evidence="13 17" id="KW-0408">Iron</keyword>
<dbReference type="EMBL" id="SEKV01000385">
    <property type="protein sequence ID" value="TFY58023.1"/>
    <property type="molecule type" value="Genomic_DNA"/>
</dbReference>
<dbReference type="InterPro" id="IPR039261">
    <property type="entry name" value="FNR_nucleotide-bd"/>
</dbReference>
<evidence type="ECO:0000259" key="20">
    <source>
        <dbReference type="PROSITE" id="PS51384"/>
    </source>
</evidence>
<feature type="domain" description="FAD-binding FR-type" evidence="20">
    <location>
        <begin position="703"/>
        <end position="930"/>
    </location>
</feature>
<evidence type="ECO:0000256" key="15">
    <source>
        <dbReference type="ARBA" id="ARBA00047827"/>
    </source>
</evidence>
<evidence type="ECO:0000256" key="1">
    <source>
        <dbReference type="ARBA" id="ARBA00001917"/>
    </source>
</evidence>
<dbReference type="SUPFAM" id="SSF52343">
    <property type="entry name" value="Ferredoxin reductase-like, C-terminal NADP-linked domain"/>
    <property type="match status" value="1"/>
</dbReference>
<dbReference type="Pfam" id="PF00667">
    <property type="entry name" value="FAD_binding_1"/>
    <property type="match status" value="1"/>
</dbReference>
<sequence length="1087" mass="120336">MTTPIPCPPSLPFFGHVTQIEKEVPLRSFILLSKQYGEVYELLQFSRSLLVVSTYELMTDICDDKRFVKNPTGGALAQVRNGVGDGLFTAQPGEENWELARKLSVTLIRRQTLLTIQLSLDRLLMPAFGTAAVREMYDDMYDIAEQLVLKWERFGPSVAINPAEDFTRLTFDTIALCSMSYRLNSFYRDSSPPFVEAMVDFLVESGQRAFRPSLVTNMLGYNAKYEQDIKTMADLANEIIADRKANPTDKNDLLNRMLLGKDPKTGKSLSDENIKNNLLTFLIAGHETTSSTLSFSMYFILKKPEVMRKLREELDEVLGDEPPQVGDLHKLPYLNACLRESLRMGPAAPMRSVEASEDTTIGGGKYAVKKGQTVAVLTAQALRDPKVWGEDAEEFNPERMLGGKFEALPSNAWQPFGFGMRACIGRAFALQEMLLITALIFQRFDVMMDDPSYELAIKQTLTIKPKDFRIRVAPPQGQGAAPVARPHHHPRVGVPPGGAAGRRWRGRQRWSGAGVQARSSRCMCFMARIRGTSETFAQRVVNDAAARGFRASMGTLDSFAGKLPTDGPVVIITASFEGEPADNAAHFVDWLSNLKGSELANVRFAVFGCGNRDWVQTYQRIPTVIDARLEERGARRLVACGAGDASAGEFFETFDEWEAGLWETLAKEYGTAAVEDAEAGLVGGLEVKTVDEGTYRASALRQPDAALGTVVENTLLTLPEAPTKRHIEFELPEGMSYRAGDYLAILPSNPPRDVHRVIARFGLSPEQEIVLSSSGPTPLPVDRPITVQTLLSGYVELSQPATTRDLRILQAAENAPAEALQALSAAYTDKVLNARLSVLDILEDHPALRLPFPTYLQMLPAMRIRQYSISSSPLWNPSHVTLTVSVVDAPSRAGRKDPFLGVASTFLAGLRQGDRVQLAVRASSAAFHPPTDPAVPMVLFAAGSGLAPMRGFLQERAMQRKAGREVAKSLLFFGCRRPGEDFLYGETDLKEWQELGIVDVRPAFSRATEESKGCRYVHDRAWLDREEVREAYNAQAKFYTCGSRKIAQGIKEVLTKVIKEAQNLDDTAADEMFQRAIRGRYATDIFE</sequence>
<dbReference type="Pfam" id="PF00258">
    <property type="entry name" value="Flavodoxin_1"/>
    <property type="match status" value="1"/>
</dbReference>
<evidence type="ECO:0000259" key="19">
    <source>
        <dbReference type="PROSITE" id="PS50902"/>
    </source>
</evidence>
<dbReference type="CDD" id="cd11068">
    <property type="entry name" value="CYP120A1"/>
    <property type="match status" value="1"/>
</dbReference>
<evidence type="ECO:0008006" key="23">
    <source>
        <dbReference type="Google" id="ProtNLM"/>
    </source>
</evidence>
<dbReference type="InterPro" id="IPR017927">
    <property type="entry name" value="FAD-bd_FR_type"/>
</dbReference>
<dbReference type="PRINTS" id="PR00385">
    <property type="entry name" value="P450"/>
</dbReference>
<keyword evidence="5" id="KW-0813">Transport</keyword>
<comment type="cofactor">
    <cofactor evidence="2 17">
        <name>heme</name>
        <dbReference type="ChEBI" id="CHEBI:30413"/>
    </cofactor>
</comment>
<feature type="binding site" description="axial binding residue" evidence="17">
    <location>
        <position position="423"/>
    </location>
    <ligand>
        <name>heme</name>
        <dbReference type="ChEBI" id="CHEBI:30413"/>
    </ligand>
    <ligandPart>
        <name>Fe</name>
        <dbReference type="ChEBI" id="CHEBI:18248"/>
    </ligandPart>
</feature>
<comment type="similarity">
    <text evidence="4">In the N-terminal section; belongs to the cytochrome P450 family.</text>
</comment>
<evidence type="ECO:0000256" key="12">
    <source>
        <dbReference type="ARBA" id="ARBA00023002"/>
    </source>
</evidence>
<evidence type="ECO:0000256" key="8">
    <source>
        <dbReference type="ARBA" id="ARBA00022643"/>
    </source>
</evidence>
<dbReference type="GO" id="GO:0003958">
    <property type="term" value="F:NADPH-hemoprotein reductase activity"/>
    <property type="evidence" value="ECO:0007669"/>
    <property type="project" value="UniProtKB-EC"/>
</dbReference>
<gene>
    <name evidence="21" type="ORF">EVJ58_g6664</name>
</gene>
<dbReference type="Pfam" id="PF00067">
    <property type="entry name" value="p450"/>
    <property type="match status" value="1"/>
</dbReference>
<comment type="cofactor">
    <cofactor evidence="1">
        <name>FMN</name>
        <dbReference type="ChEBI" id="CHEBI:58210"/>
    </cofactor>
</comment>
<dbReference type="Gene3D" id="1.10.630.10">
    <property type="entry name" value="Cytochrome P450"/>
    <property type="match status" value="1"/>
</dbReference>
<organism evidence="21 22">
    <name type="scientific">Rhodofomes roseus</name>
    <dbReference type="NCBI Taxonomy" id="34475"/>
    <lineage>
        <taxon>Eukaryota</taxon>
        <taxon>Fungi</taxon>
        <taxon>Dikarya</taxon>
        <taxon>Basidiomycota</taxon>
        <taxon>Agaricomycotina</taxon>
        <taxon>Agaricomycetes</taxon>
        <taxon>Polyporales</taxon>
        <taxon>Rhodofomes</taxon>
    </lineage>
</organism>
<dbReference type="InterPro" id="IPR002401">
    <property type="entry name" value="Cyt_P450_E_grp-I"/>
</dbReference>
<dbReference type="Proteomes" id="UP000298390">
    <property type="component" value="Unassembled WGS sequence"/>
</dbReference>
<dbReference type="PROSITE" id="PS00086">
    <property type="entry name" value="CYTOCHROME_P450"/>
    <property type="match status" value="1"/>
</dbReference>
<dbReference type="InterPro" id="IPR001128">
    <property type="entry name" value="Cyt_P450"/>
</dbReference>
<evidence type="ECO:0000256" key="13">
    <source>
        <dbReference type="ARBA" id="ARBA00023004"/>
    </source>
</evidence>
<dbReference type="Gene3D" id="3.40.50.360">
    <property type="match status" value="1"/>
</dbReference>
<dbReference type="InterPro" id="IPR017972">
    <property type="entry name" value="Cyt_P450_CS"/>
</dbReference>
<comment type="catalytic activity">
    <reaction evidence="16">
        <text>2 oxidized [cytochrome P450] + NADPH = 2 reduced [cytochrome P450] + NADP(+) + H(+)</text>
        <dbReference type="Rhea" id="RHEA:24040"/>
        <dbReference type="Rhea" id="RHEA-COMP:14627"/>
        <dbReference type="Rhea" id="RHEA-COMP:14628"/>
        <dbReference type="ChEBI" id="CHEBI:15378"/>
        <dbReference type="ChEBI" id="CHEBI:55376"/>
        <dbReference type="ChEBI" id="CHEBI:57783"/>
        <dbReference type="ChEBI" id="CHEBI:58349"/>
        <dbReference type="ChEBI" id="CHEBI:60344"/>
        <dbReference type="EC" id="1.6.2.4"/>
    </reaction>
</comment>
<dbReference type="GO" id="GO:0010181">
    <property type="term" value="F:FMN binding"/>
    <property type="evidence" value="ECO:0007669"/>
    <property type="project" value="InterPro"/>
</dbReference>
<comment type="caution">
    <text evidence="21">The sequence shown here is derived from an EMBL/GenBank/DDBJ whole genome shotgun (WGS) entry which is preliminary data.</text>
</comment>
<dbReference type="Gene3D" id="3.40.50.80">
    <property type="entry name" value="Nucleotide-binding domain of ferredoxin-NADP reductase (FNR) module"/>
    <property type="match status" value="1"/>
</dbReference>
<dbReference type="GO" id="GO:0005829">
    <property type="term" value="C:cytosol"/>
    <property type="evidence" value="ECO:0007669"/>
    <property type="project" value="TreeGrafter"/>
</dbReference>
<dbReference type="InterPro" id="IPR003097">
    <property type="entry name" value="CysJ-like_FAD-binding"/>
</dbReference>
<dbReference type="InterPro" id="IPR023206">
    <property type="entry name" value="Bifunctional_P450_P450_red"/>
</dbReference>
<dbReference type="FunFam" id="2.40.30.10:FF:000198">
    <property type="entry name" value="Bifunctional cytochrome P450/NADPH--P450 reductase"/>
    <property type="match status" value="1"/>
</dbReference>
<evidence type="ECO:0000256" key="3">
    <source>
        <dbReference type="ARBA" id="ARBA00001974"/>
    </source>
</evidence>
<evidence type="ECO:0000256" key="16">
    <source>
        <dbReference type="ARBA" id="ARBA00049342"/>
    </source>
</evidence>
<keyword evidence="10" id="KW-0274">FAD</keyword>
<dbReference type="GO" id="GO:0005506">
    <property type="term" value="F:iron ion binding"/>
    <property type="evidence" value="ECO:0007669"/>
    <property type="project" value="InterPro"/>
</dbReference>
<evidence type="ECO:0000256" key="2">
    <source>
        <dbReference type="ARBA" id="ARBA00001971"/>
    </source>
</evidence>
<comment type="cofactor">
    <cofactor evidence="3">
        <name>FAD</name>
        <dbReference type="ChEBI" id="CHEBI:57692"/>
    </cofactor>
</comment>
<dbReference type="Pfam" id="PF00175">
    <property type="entry name" value="NAD_binding_1"/>
    <property type="match status" value="1"/>
</dbReference>
<dbReference type="SUPFAM" id="SSF48264">
    <property type="entry name" value="Cytochrome P450"/>
    <property type="match status" value="1"/>
</dbReference>
<dbReference type="AlphaFoldDB" id="A0A4Y9Y8B5"/>
<dbReference type="PRINTS" id="PR00463">
    <property type="entry name" value="EP450I"/>
</dbReference>
<keyword evidence="12" id="KW-0560">Oxidoreductase</keyword>
<evidence type="ECO:0000256" key="7">
    <source>
        <dbReference type="ARBA" id="ARBA00022630"/>
    </source>
</evidence>
<dbReference type="InterPro" id="IPR008254">
    <property type="entry name" value="Flavodoxin/NO_synth"/>
</dbReference>
<protein>
    <recommendedName>
        <fullName evidence="23">Cytochrome P450</fullName>
    </recommendedName>
</protein>
<dbReference type="InterPro" id="IPR023173">
    <property type="entry name" value="NADPH_Cyt_P450_Rdtase_alpha"/>
</dbReference>
<evidence type="ECO:0000256" key="5">
    <source>
        <dbReference type="ARBA" id="ARBA00022448"/>
    </source>
</evidence>
<dbReference type="FunFam" id="1.10.630.10:FF:000040">
    <property type="entry name" value="Bifunctional cytochrome P450/NADPH--P450 reductase"/>
    <property type="match status" value="1"/>
</dbReference>
<dbReference type="PANTHER" id="PTHR19384">
    <property type="entry name" value="NITRIC OXIDE SYNTHASE-RELATED"/>
    <property type="match status" value="1"/>
</dbReference>
<dbReference type="GO" id="GO:0050660">
    <property type="term" value="F:flavin adenine dinucleotide binding"/>
    <property type="evidence" value="ECO:0007669"/>
    <property type="project" value="TreeGrafter"/>
</dbReference>
<dbReference type="STRING" id="34475.A0A4Y9Y8B5"/>
<dbReference type="PROSITE" id="PS51384">
    <property type="entry name" value="FAD_FR"/>
    <property type="match status" value="1"/>
</dbReference>
<dbReference type="GO" id="GO:0070330">
    <property type="term" value="F:aromatase activity"/>
    <property type="evidence" value="ECO:0007669"/>
    <property type="project" value="InterPro"/>
</dbReference>
<evidence type="ECO:0000256" key="6">
    <source>
        <dbReference type="ARBA" id="ARBA00022617"/>
    </source>
</evidence>
<evidence type="ECO:0000256" key="4">
    <source>
        <dbReference type="ARBA" id="ARBA00010018"/>
    </source>
</evidence>
<keyword evidence="6 17" id="KW-0349">Heme</keyword>
<accession>A0A4Y9Y8B5</accession>
<feature type="domain" description="Flavodoxin-like" evidence="19">
    <location>
        <begin position="522"/>
        <end position="662"/>
    </location>
</feature>
<evidence type="ECO:0000256" key="9">
    <source>
        <dbReference type="ARBA" id="ARBA00022723"/>
    </source>
</evidence>
<evidence type="ECO:0000256" key="18">
    <source>
        <dbReference type="SAM" id="MobiDB-lite"/>
    </source>
</evidence>